<dbReference type="FunFam" id="3.30.70.1820:FF:000002">
    <property type="entry name" value="LINE-1 retrotransposable element ORF1 protein"/>
    <property type="match status" value="1"/>
</dbReference>
<dbReference type="InterPro" id="IPR004244">
    <property type="entry name" value="Transposase_22"/>
</dbReference>
<evidence type="ECO:0000256" key="1">
    <source>
        <dbReference type="ARBA" id="ARBA00061640"/>
    </source>
</evidence>
<feature type="coiled-coil region" evidence="2">
    <location>
        <begin position="42"/>
        <end position="139"/>
    </location>
</feature>
<organism evidence="5 6">
    <name type="scientific">Cnephaeus nilssonii</name>
    <name type="common">Northern bat</name>
    <name type="synonym">Eptesicus nilssonii</name>
    <dbReference type="NCBI Taxonomy" id="3371016"/>
    <lineage>
        <taxon>Eukaryota</taxon>
        <taxon>Metazoa</taxon>
        <taxon>Chordata</taxon>
        <taxon>Craniata</taxon>
        <taxon>Vertebrata</taxon>
        <taxon>Euteleostomi</taxon>
        <taxon>Mammalia</taxon>
        <taxon>Eutheria</taxon>
        <taxon>Laurasiatheria</taxon>
        <taxon>Chiroptera</taxon>
        <taxon>Yangochiroptera</taxon>
        <taxon>Vespertilionidae</taxon>
        <taxon>Cnephaeus</taxon>
    </lineage>
</organism>
<reference evidence="5" key="1">
    <citation type="submission" date="2023-06" db="EMBL/GenBank/DDBJ databases">
        <title>Reference genome for the Northern bat (Eptesicus nilssonii), a most northern bat species.</title>
        <authorList>
            <person name="Laine V.N."/>
            <person name="Pulliainen A.T."/>
            <person name="Lilley T.M."/>
        </authorList>
    </citation>
    <scope>NUCLEOTIDE SEQUENCE</scope>
    <source>
        <strain evidence="5">BLF_Eptnil</strain>
        <tissue evidence="5">Kidney</tissue>
    </source>
</reference>
<dbReference type="PROSITE" id="PS50127">
    <property type="entry name" value="UBC_2"/>
    <property type="match status" value="1"/>
</dbReference>
<comment type="caution">
    <text evidence="5">The sequence shown here is derived from an EMBL/GenBank/DDBJ whole genome shotgun (WGS) entry which is preliminary data.</text>
</comment>
<evidence type="ECO:0000313" key="5">
    <source>
        <dbReference type="EMBL" id="KAK1346717.1"/>
    </source>
</evidence>
<evidence type="ECO:0000313" key="6">
    <source>
        <dbReference type="Proteomes" id="UP001177744"/>
    </source>
</evidence>
<evidence type="ECO:0000256" key="3">
    <source>
        <dbReference type="SAM" id="MobiDB-lite"/>
    </source>
</evidence>
<protein>
    <recommendedName>
        <fullName evidence="4">UBC core domain-containing protein</fullName>
    </recommendedName>
</protein>
<feature type="compositionally biased region" description="Basic and acidic residues" evidence="3">
    <location>
        <begin position="1"/>
        <end position="22"/>
    </location>
</feature>
<dbReference type="SUPFAM" id="SSF54495">
    <property type="entry name" value="UBC-like"/>
    <property type="match status" value="1"/>
</dbReference>
<name>A0AA40IBM8_CNENI</name>
<dbReference type="InterPro" id="IPR000608">
    <property type="entry name" value="UBC"/>
</dbReference>
<comment type="similarity">
    <text evidence="1">Belongs to the transposase 22 family.</text>
</comment>
<sequence>MGRQKDNPQRKEKEESPERELNDIETSSLSEKEFRVMVIRMFKRMDDKYTQLNDKYTQLNENYKELNENVANMKKNQEEMKNGIATIKNTVEDVKSRIEEAEDCISELEDKVGRNSQTQQQLERRLKKQEESLRELWDNTKRNNICLIGIPEGEEEKQEIENLFEEIMIENFPDIGKKKTMQVQEVHRVPNKLNPKRSTPRHIIIKLANTNNKWSHSHTVSKVLLSLSTMLCHPYPHNIIIPGIGKMYINDRPKYDFITQAWMKKYAM</sequence>
<dbReference type="Gene3D" id="1.20.5.390">
    <property type="entry name" value="L1 transposable element, trimerization domain"/>
    <property type="match status" value="1"/>
</dbReference>
<feature type="region of interest" description="Disordered" evidence="3">
    <location>
        <begin position="1"/>
        <end position="26"/>
    </location>
</feature>
<dbReference type="InterPro" id="IPR016135">
    <property type="entry name" value="UBQ-conjugating_enzyme/RWD"/>
</dbReference>
<proteinExistence type="inferred from homology"/>
<gene>
    <name evidence="5" type="ORF">QTO34_000577</name>
</gene>
<evidence type="ECO:0000256" key="2">
    <source>
        <dbReference type="SAM" id="Coils"/>
    </source>
</evidence>
<dbReference type="EMBL" id="JAULJE010000001">
    <property type="protein sequence ID" value="KAK1346717.1"/>
    <property type="molecule type" value="Genomic_DNA"/>
</dbReference>
<dbReference type="Proteomes" id="UP001177744">
    <property type="component" value="Unassembled WGS sequence"/>
</dbReference>
<dbReference type="PANTHER" id="PTHR11505">
    <property type="entry name" value="L1 TRANSPOSABLE ELEMENT-RELATED"/>
    <property type="match status" value="1"/>
</dbReference>
<evidence type="ECO:0000259" key="4">
    <source>
        <dbReference type="PROSITE" id="PS50127"/>
    </source>
</evidence>
<keyword evidence="2" id="KW-0175">Coiled coil</keyword>
<accession>A0AA40IBM8</accession>
<dbReference type="InterPro" id="IPR043636">
    <property type="entry name" value="L1_RRM_dom"/>
</dbReference>
<dbReference type="AlphaFoldDB" id="A0AA40IBM8"/>
<dbReference type="Pfam" id="PF02994">
    <property type="entry name" value="Transposase_22"/>
    <property type="match status" value="1"/>
</dbReference>
<feature type="domain" description="UBC core" evidence="4">
    <location>
        <begin position="113"/>
        <end position="268"/>
    </location>
</feature>
<keyword evidence="6" id="KW-1185">Reference proteome</keyword>
<dbReference type="Gene3D" id="3.30.70.1820">
    <property type="entry name" value="L1 transposable element, RRM domain"/>
    <property type="match status" value="1"/>
</dbReference>